<name>A0ABW1QCE9_9CORY</name>
<comment type="caution">
    <text evidence="2">The sequence shown here is derived from an EMBL/GenBank/DDBJ whole genome shotgun (WGS) entry which is preliminary data.</text>
</comment>
<protein>
    <recommendedName>
        <fullName evidence="4">Transposase</fullName>
    </recommendedName>
</protein>
<sequence length="46" mass="5126">MASVKEKGGVHGVKTGEQDKHMTDAGEAVMRWCGKSSIFTYRVQQR</sequence>
<organism evidence="2 3">
    <name type="scientific">Corynebacterium nasicanis</name>
    <dbReference type="NCBI Taxonomy" id="1448267"/>
    <lineage>
        <taxon>Bacteria</taxon>
        <taxon>Bacillati</taxon>
        <taxon>Actinomycetota</taxon>
        <taxon>Actinomycetes</taxon>
        <taxon>Mycobacteriales</taxon>
        <taxon>Corynebacteriaceae</taxon>
        <taxon>Corynebacterium</taxon>
    </lineage>
</organism>
<evidence type="ECO:0000313" key="3">
    <source>
        <dbReference type="Proteomes" id="UP001596244"/>
    </source>
</evidence>
<dbReference type="RefSeq" id="WP_377001731.1">
    <property type="nucleotide sequence ID" value="NZ_JBHSQE010000009.1"/>
</dbReference>
<evidence type="ECO:0000313" key="2">
    <source>
        <dbReference type="EMBL" id="MFC6147097.1"/>
    </source>
</evidence>
<dbReference type="EMBL" id="JBHSQE010000009">
    <property type="protein sequence ID" value="MFC6147097.1"/>
    <property type="molecule type" value="Genomic_DNA"/>
</dbReference>
<evidence type="ECO:0000256" key="1">
    <source>
        <dbReference type="SAM" id="MobiDB-lite"/>
    </source>
</evidence>
<proteinExistence type="predicted"/>
<gene>
    <name evidence="2" type="ORF">ACFPUZ_09790</name>
</gene>
<evidence type="ECO:0008006" key="4">
    <source>
        <dbReference type="Google" id="ProtNLM"/>
    </source>
</evidence>
<reference evidence="3" key="1">
    <citation type="journal article" date="2019" name="Int. J. Syst. Evol. Microbiol.">
        <title>The Global Catalogue of Microorganisms (GCM) 10K type strain sequencing project: providing services to taxonomists for standard genome sequencing and annotation.</title>
        <authorList>
            <consortium name="The Broad Institute Genomics Platform"/>
            <consortium name="The Broad Institute Genome Sequencing Center for Infectious Disease"/>
            <person name="Wu L."/>
            <person name="Ma J."/>
        </authorList>
    </citation>
    <scope>NUCLEOTIDE SEQUENCE [LARGE SCALE GENOMIC DNA]</scope>
    <source>
        <strain evidence="3">CCUG 51943</strain>
    </source>
</reference>
<keyword evidence="3" id="KW-1185">Reference proteome</keyword>
<dbReference type="Proteomes" id="UP001596244">
    <property type="component" value="Unassembled WGS sequence"/>
</dbReference>
<accession>A0ABW1QCE9</accession>
<feature type="region of interest" description="Disordered" evidence="1">
    <location>
        <begin position="1"/>
        <end position="22"/>
    </location>
</feature>